<keyword evidence="2" id="KW-0472">Membrane</keyword>
<keyword evidence="2" id="KW-0812">Transmembrane</keyword>
<gene>
    <name evidence="3" type="ORF">QCN29_36095</name>
</gene>
<evidence type="ECO:0000313" key="4">
    <source>
        <dbReference type="Proteomes" id="UP001223144"/>
    </source>
</evidence>
<accession>A0ABT6HZM5</accession>
<dbReference type="EMBL" id="JARWBG010000105">
    <property type="protein sequence ID" value="MDH2394070.1"/>
    <property type="molecule type" value="Genomic_DNA"/>
</dbReference>
<keyword evidence="2" id="KW-1133">Transmembrane helix</keyword>
<sequence>MTTSPFPEPQPPPWPHCGHGADEENPIGCPGILVRDYTRCLAHLADAERTEYLDSLSPGSDIDHRGTLFVGGPLDDILRTLDDSRLDGRHRSTPFSESLLDDILKALWDADAGKPKFGRADFRAATFTGDADFRAATFTGDADFRGADFTGAVNFSGTFFMRDAYFGGGASFGLPTGDDDWFLNYASFREAIFGGDANFKGAIFSGDAEFTRAVFEKELSFGPLLCRRDVLVSGAVFEAPVTMMVAARGVRCERARFKSTATLRLRYATVDLTDAVLSFPVAVTAHPAPFTTALGKTIPEKYLTVADSGVRVTSVRGVDAAHLVLTDTDLSDCLFSGAFHLDQLRLEGSCTFPPPPTGFHRWHRAVPYRWSRRRTLAEEHHWRALEANQSAPEPGQPLSPRNWRTGPHHPASDLTPAPEDVTAIYRQLRKAFEDGKNEPGAADFYYGEMEMRRHSRDAPASERWLLTAYWLLAGYGLRASRALVSLAVAIALTMLSLMLWGLPTRAPLPTATGTLDEHRITLSTNKPDLAIHGQLMTLPRADRAARVVMNSVIFRTSGQNLTRAGTYIEMASRLFEPILLLLAVLAIRNRVKR</sequence>
<comment type="caution">
    <text evidence="3">The sequence shown here is derived from an EMBL/GenBank/DDBJ whole genome shotgun (WGS) entry which is preliminary data.</text>
</comment>
<reference evidence="3 4" key="1">
    <citation type="submission" date="2023-04" db="EMBL/GenBank/DDBJ databases">
        <title>Streptomyces chengmaiensis sp. nov. isolated from the stem of mangrove plant in Hainan.</title>
        <authorList>
            <person name="Huang X."/>
            <person name="Zhou S."/>
            <person name="Chu X."/>
            <person name="Xie Y."/>
            <person name="Lin Y."/>
        </authorList>
    </citation>
    <scope>NUCLEOTIDE SEQUENCE [LARGE SCALE GENOMIC DNA]</scope>
    <source>
        <strain evidence="3 4">HNM0663</strain>
    </source>
</reference>
<keyword evidence="4" id="KW-1185">Reference proteome</keyword>
<dbReference type="RefSeq" id="WP_279933491.1">
    <property type="nucleotide sequence ID" value="NZ_JARWBG010000105.1"/>
</dbReference>
<protein>
    <submittedName>
        <fullName evidence="3">Pentapeptide repeat-containing protein</fullName>
    </submittedName>
</protein>
<dbReference type="InterPro" id="IPR001646">
    <property type="entry name" value="5peptide_repeat"/>
</dbReference>
<dbReference type="Gene3D" id="2.160.20.80">
    <property type="entry name" value="E3 ubiquitin-protein ligase SopA"/>
    <property type="match status" value="1"/>
</dbReference>
<organism evidence="3 4">
    <name type="scientific">Streptomyces chengmaiensis</name>
    <dbReference type="NCBI Taxonomy" id="3040919"/>
    <lineage>
        <taxon>Bacteria</taxon>
        <taxon>Bacillati</taxon>
        <taxon>Actinomycetota</taxon>
        <taxon>Actinomycetes</taxon>
        <taxon>Kitasatosporales</taxon>
        <taxon>Streptomycetaceae</taxon>
        <taxon>Streptomyces</taxon>
    </lineage>
</organism>
<feature type="region of interest" description="Disordered" evidence="1">
    <location>
        <begin position="385"/>
        <end position="416"/>
    </location>
</feature>
<evidence type="ECO:0000256" key="2">
    <source>
        <dbReference type="SAM" id="Phobius"/>
    </source>
</evidence>
<evidence type="ECO:0000313" key="3">
    <source>
        <dbReference type="EMBL" id="MDH2394070.1"/>
    </source>
</evidence>
<evidence type="ECO:0000256" key="1">
    <source>
        <dbReference type="SAM" id="MobiDB-lite"/>
    </source>
</evidence>
<feature type="transmembrane region" description="Helical" evidence="2">
    <location>
        <begin position="482"/>
        <end position="502"/>
    </location>
</feature>
<dbReference type="Proteomes" id="UP001223144">
    <property type="component" value="Unassembled WGS sequence"/>
</dbReference>
<name>A0ABT6HZM5_9ACTN</name>
<dbReference type="Pfam" id="PF13576">
    <property type="entry name" value="Pentapeptide_3"/>
    <property type="match status" value="2"/>
</dbReference>
<proteinExistence type="predicted"/>